<feature type="signal peptide" evidence="2">
    <location>
        <begin position="1"/>
        <end position="21"/>
    </location>
</feature>
<dbReference type="KEGG" id="naf:GQ61_04775"/>
<evidence type="ECO:0000256" key="1">
    <source>
        <dbReference type="SAM" id="Phobius"/>
    </source>
</evidence>
<evidence type="ECO:0000313" key="3">
    <source>
        <dbReference type="EMBL" id="ARN84725.1"/>
    </source>
</evidence>
<keyword evidence="1" id="KW-0472">Membrane</keyword>
<protein>
    <submittedName>
        <fullName evidence="3">Uncharacterized protein</fullName>
    </submittedName>
</protein>
<name>A0A1W6N4E5_9PROT</name>
<reference evidence="3 4" key="1">
    <citation type="submission" date="2014-06" db="EMBL/GenBank/DDBJ databases">
        <title>The genome of the endonuclear symbiont Nucleicultrix amoebiphila.</title>
        <authorList>
            <person name="Schulz F."/>
            <person name="Horn M."/>
        </authorList>
    </citation>
    <scope>NUCLEOTIDE SEQUENCE [LARGE SCALE GENOMIC DNA]</scope>
    <source>
        <strain evidence="3 4">FS5</strain>
    </source>
</reference>
<keyword evidence="4" id="KW-1185">Reference proteome</keyword>
<dbReference type="Proteomes" id="UP000237351">
    <property type="component" value="Chromosome"/>
</dbReference>
<proteinExistence type="predicted"/>
<gene>
    <name evidence="3" type="ORF">GQ61_04775</name>
</gene>
<evidence type="ECO:0000313" key="4">
    <source>
        <dbReference type="Proteomes" id="UP000237351"/>
    </source>
</evidence>
<dbReference type="AlphaFoldDB" id="A0A1W6N4E5"/>
<dbReference type="EMBL" id="CP008743">
    <property type="protein sequence ID" value="ARN84725.1"/>
    <property type="molecule type" value="Genomic_DNA"/>
</dbReference>
<sequence length="171" mass="19373">MNVHRILLTCFILLFSFPTHASKDDLQSESVGAKAQRHFKEIVVDSGMKRPTQFWILSHFASDFVYAAVKNSTGSPWADLLNIPRYVFLAKAIQKSWLKDENGNNEQKFPKKMDRYALYGHTLADITANLAEISQFTALASGSYVVGGACLLYLGGRLYLEYRKFENPKKD</sequence>
<keyword evidence="1" id="KW-1133">Transmembrane helix</keyword>
<keyword evidence="2" id="KW-0732">Signal</keyword>
<keyword evidence="1" id="KW-0812">Transmembrane</keyword>
<evidence type="ECO:0000256" key="2">
    <source>
        <dbReference type="SAM" id="SignalP"/>
    </source>
</evidence>
<accession>A0A1W6N4E5</accession>
<organism evidence="3 4">
    <name type="scientific">Candidatus Nucleicultrix amoebiphila FS5</name>
    <dbReference type="NCBI Taxonomy" id="1414854"/>
    <lineage>
        <taxon>Bacteria</taxon>
        <taxon>Pseudomonadati</taxon>
        <taxon>Pseudomonadota</taxon>
        <taxon>Alphaproteobacteria</taxon>
        <taxon>Holosporales</taxon>
        <taxon>Candidatus Nucleicultricaceae</taxon>
        <taxon>Candidatus Nucleicultrix</taxon>
    </lineage>
</organism>
<dbReference type="RefSeq" id="WP_085784196.1">
    <property type="nucleotide sequence ID" value="NZ_CP008743.1"/>
</dbReference>
<feature type="transmembrane region" description="Helical" evidence="1">
    <location>
        <begin position="136"/>
        <end position="160"/>
    </location>
</feature>
<feature type="chain" id="PRO_5012845777" evidence="2">
    <location>
        <begin position="22"/>
        <end position="171"/>
    </location>
</feature>